<evidence type="ECO:0000313" key="4">
    <source>
        <dbReference type="Proteomes" id="UP000078546"/>
    </source>
</evidence>
<dbReference type="EMBL" id="FLQV01001616">
    <property type="protein sequence ID" value="SBS99938.1"/>
    <property type="molecule type" value="Genomic_DNA"/>
</dbReference>
<protein>
    <recommendedName>
        <fullName evidence="6">PIR Superfamily Protein</fullName>
    </recommendedName>
</protein>
<evidence type="ECO:0000313" key="2">
    <source>
        <dbReference type="EMBL" id="SBS89104.1"/>
    </source>
</evidence>
<evidence type="ECO:0000256" key="1">
    <source>
        <dbReference type="SAM" id="MobiDB-lite"/>
    </source>
</evidence>
<dbReference type="EMBL" id="FLQU01000680">
    <property type="protein sequence ID" value="SBS89104.1"/>
    <property type="molecule type" value="Genomic_DNA"/>
</dbReference>
<evidence type="ECO:0000313" key="5">
    <source>
        <dbReference type="Proteomes" id="UP000078560"/>
    </source>
</evidence>
<dbReference type="Proteomes" id="UP000078546">
    <property type="component" value="Unassembled WGS sequence"/>
</dbReference>
<feature type="region of interest" description="Disordered" evidence="1">
    <location>
        <begin position="308"/>
        <end position="331"/>
    </location>
</feature>
<reference evidence="4 5" key="2">
    <citation type="submission" date="2016-05" db="EMBL/GenBank/DDBJ databases">
        <authorList>
            <person name="Naeem Raeece"/>
        </authorList>
    </citation>
    <scope>NUCLEOTIDE SEQUENCE [LARGE SCALE GENOMIC DNA]</scope>
</reference>
<name>A0A1A8WAU0_PLAOA</name>
<organism evidence="2 5">
    <name type="scientific">Plasmodium ovale curtisi</name>
    <dbReference type="NCBI Taxonomy" id="864141"/>
    <lineage>
        <taxon>Eukaryota</taxon>
        <taxon>Sar</taxon>
        <taxon>Alveolata</taxon>
        <taxon>Apicomplexa</taxon>
        <taxon>Aconoidasida</taxon>
        <taxon>Haemosporida</taxon>
        <taxon>Plasmodiidae</taxon>
        <taxon>Plasmodium</taxon>
        <taxon>Plasmodium (Plasmodium)</taxon>
    </lineage>
</organism>
<dbReference type="AlphaFoldDB" id="A0A1A8WAU0"/>
<dbReference type="Proteomes" id="UP000078560">
    <property type="component" value="Unassembled WGS sequence"/>
</dbReference>
<evidence type="ECO:0008006" key="6">
    <source>
        <dbReference type="Google" id="ProtNLM"/>
    </source>
</evidence>
<evidence type="ECO:0000313" key="3">
    <source>
        <dbReference type="EMBL" id="SBS99938.1"/>
    </source>
</evidence>
<feature type="compositionally biased region" description="Basic and acidic residues" evidence="1">
    <location>
        <begin position="315"/>
        <end position="325"/>
    </location>
</feature>
<gene>
    <name evidence="3" type="ORF">POVCU1_056260</name>
    <name evidence="2" type="ORF">POVCU2_0052300</name>
</gene>
<sequence length="386" mass="44729">MIQIEFRNREYEGNLNAEDCMELFFTIMGDAEDKVKKLDEKTGVSSFIDECDELGKYLDNGRSRYTECYTESTKLIYGLEESCKKNETQENMLISLKKPSEQSDLKGVDSCKVKCSEYIKLDNQGRKDFIKKCIEVEDFASESFQKLSSQDNFVMEIPKFLQKKIQKDFQQGIQKVFPKKLKKTLLTKFHEDSQKKLAREILHNVLPNDGSPLNVTPEGQELKSKVPDYESRETHEVASVHSVHTTHVSSGVEDISRDVTDDIGNLQISRNDYTTYFFVAPSAFNITHSLYEIILNNIIMHPINKPSGTQGNGIDRQRNSTDRVPSESSSPLRYTSFDLLFSNKKWKKRQQIHEELNRKMYEPSTFKEKRINLKYGNLEHSMYDDL</sequence>
<proteinExistence type="predicted"/>
<reference evidence="2" key="1">
    <citation type="submission" date="2016-05" db="EMBL/GenBank/DDBJ databases">
        <authorList>
            <person name="Lavstsen T."/>
            <person name="Jespersen J.S."/>
        </authorList>
    </citation>
    <scope>NUCLEOTIDE SEQUENCE [LARGE SCALE GENOMIC DNA]</scope>
</reference>
<accession>A0A1A8WAU0</accession>